<keyword evidence="1" id="KW-0812">Transmembrane</keyword>
<feature type="transmembrane region" description="Helical" evidence="1">
    <location>
        <begin position="77"/>
        <end position="95"/>
    </location>
</feature>
<evidence type="ECO:0000313" key="2">
    <source>
        <dbReference type="EMBL" id="MDC3421640.1"/>
    </source>
</evidence>
<dbReference type="EMBL" id="JAMQJZ010000012">
    <property type="protein sequence ID" value="MDC3421640.1"/>
    <property type="molecule type" value="Genomic_DNA"/>
</dbReference>
<feature type="transmembrane region" description="Helical" evidence="1">
    <location>
        <begin position="12"/>
        <end position="30"/>
    </location>
</feature>
<keyword evidence="3" id="KW-1185">Reference proteome</keyword>
<evidence type="ECO:0000256" key="1">
    <source>
        <dbReference type="SAM" id="Phobius"/>
    </source>
</evidence>
<protein>
    <submittedName>
        <fullName evidence="2">Uncharacterized protein</fullName>
    </submittedName>
</protein>
<organism evidence="2 3">
    <name type="scientific">Aquibacillus koreensis</name>
    <dbReference type="NCBI Taxonomy" id="279446"/>
    <lineage>
        <taxon>Bacteria</taxon>
        <taxon>Bacillati</taxon>
        <taxon>Bacillota</taxon>
        <taxon>Bacilli</taxon>
        <taxon>Bacillales</taxon>
        <taxon>Bacillaceae</taxon>
        <taxon>Aquibacillus</taxon>
    </lineage>
</organism>
<feature type="transmembrane region" description="Helical" evidence="1">
    <location>
        <begin position="36"/>
        <end position="56"/>
    </location>
</feature>
<dbReference type="NCBIfam" id="NF041644">
    <property type="entry name" value="CBO0543_fam"/>
    <property type="match status" value="1"/>
</dbReference>
<dbReference type="AlphaFoldDB" id="A0A9X3WL03"/>
<evidence type="ECO:0000313" key="3">
    <source>
        <dbReference type="Proteomes" id="UP001145072"/>
    </source>
</evidence>
<keyword evidence="1" id="KW-0472">Membrane</keyword>
<gene>
    <name evidence="2" type="ORF">NC661_14800</name>
</gene>
<reference evidence="2" key="1">
    <citation type="submission" date="2022-06" db="EMBL/GenBank/DDBJ databases">
        <title>Aquibacillus sp. a new bacterium isolated from soil saline samples.</title>
        <authorList>
            <person name="Galisteo C."/>
            <person name="De La Haba R."/>
            <person name="Sanchez-Porro C."/>
            <person name="Ventosa A."/>
        </authorList>
    </citation>
    <scope>NUCLEOTIDE SEQUENCE</scope>
    <source>
        <strain evidence="2">JCM 12387</strain>
    </source>
</reference>
<proteinExistence type="predicted"/>
<feature type="transmembrane region" description="Helical" evidence="1">
    <location>
        <begin position="133"/>
        <end position="153"/>
    </location>
</feature>
<name>A0A9X3WL03_9BACI</name>
<feature type="transmembrane region" description="Helical" evidence="1">
    <location>
        <begin position="101"/>
        <end position="121"/>
    </location>
</feature>
<dbReference type="RefSeq" id="WP_259870900.1">
    <property type="nucleotide sequence ID" value="NZ_JAMQJZ010000012.1"/>
</dbReference>
<dbReference type="InterPro" id="IPR048147">
    <property type="entry name" value="CBO0543-like"/>
</dbReference>
<keyword evidence="1" id="KW-1133">Transmembrane helix</keyword>
<sequence>MLKTKKVMRNYAILGLIWAITTGLLVKFIPKNKVRHGTVAFLYKQMVTWLFGLLVVEKGLIKYPVRIFNKANKTSFSFEYFIYPTFCAIFNLYYPENKDRFIKFLYYIFHAGILTIGEVFVERYTNLIKYVKWKWYWSFITMGITYYTSRLFYRWFFKDEFSQRQDE</sequence>
<dbReference type="Proteomes" id="UP001145072">
    <property type="component" value="Unassembled WGS sequence"/>
</dbReference>
<comment type="caution">
    <text evidence="2">The sequence shown here is derived from an EMBL/GenBank/DDBJ whole genome shotgun (WGS) entry which is preliminary data.</text>
</comment>
<accession>A0A9X3WL03</accession>